<keyword evidence="13 16" id="KW-0234">DNA repair</keyword>
<evidence type="ECO:0000256" key="12">
    <source>
        <dbReference type="ARBA" id="ARBA00023187"/>
    </source>
</evidence>
<keyword evidence="7 16" id="KW-0747">Spliceosome</keyword>
<dbReference type="InterPro" id="IPR036322">
    <property type="entry name" value="WD40_repeat_dom_sf"/>
</dbReference>
<dbReference type="GO" id="GO:0000974">
    <property type="term" value="C:Prp19 complex"/>
    <property type="evidence" value="ECO:0007669"/>
    <property type="project" value="UniProtKB-UniRule"/>
</dbReference>
<comment type="subunit">
    <text evidence="16">Homotetramer.</text>
</comment>
<proteinExistence type="inferred from homology"/>
<evidence type="ECO:0000256" key="10">
    <source>
        <dbReference type="ARBA" id="ARBA00022786"/>
    </source>
</evidence>
<keyword evidence="14 16" id="KW-0539">Nucleus</keyword>
<keyword evidence="11" id="KW-0697">Rotamase</keyword>
<evidence type="ECO:0000256" key="6">
    <source>
        <dbReference type="ARBA" id="ARBA00022679"/>
    </source>
</evidence>
<dbReference type="Gene3D" id="2.130.10.10">
    <property type="entry name" value="YVTN repeat-like/Quinoprotein amine dehydrogenase"/>
    <property type="match status" value="1"/>
</dbReference>
<evidence type="ECO:0000256" key="5">
    <source>
        <dbReference type="ARBA" id="ARBA00022664"/>
    </source>
</evidence>
<dbReference type="InterPro" id="IPR015943">
    <property type="entry name" value="WD40/YVTN_repeat-like_dom_sf"/>
</dbReference>
<dbReference type="OrthoDB" id="687049at2759"/>
<keyword evidence="8" id="KW-0677">Repeat</keyword>
<keyword evidence="19" id="KW-1185">Reference proteome</keyword>
<dbReference type="UniPathway" id="UPA00143"/>
<feature type="repeat" description="WD" evidence="15">
    <location>
        <begin position="274"/>
        <end position="315"/>
    </location>
</feature>
<dbReference type="GO" id="GO:0061630">
    <property type="term" value="F:ubiquitin protein ligase activity"/>
    <property type="evidence" value="ECO:0007669"/>
    <property type="project" value="UniProtKB-UniRule"/>
</dbReference>
<evidence type="ECO:0000313" key="18">
    <source>
        <dbReference type="EMBL" id="KAF2762752.1"/>
    </source>
</evidence>
<comment type="function">
    <text evidence="16">Ubiquitin-protein ligase which is mainly involved pre-mRNA splicing and DNA repair. Required for pre-mRNA splicing as component of the spliceosome.</text>
</comment>
<evidence type="ECO:0000256" key="7">
    <source>
        <dbReference type="ARBA" id="ARBA00022728"/>
    </source>
</evidence>
<dbReference type="PROSITE" id="PS50294">
    <property type="entry name" value="WD_REPEATS_REGION"/>
    <property type="match status" value="1"/>
</dbReference>
<comment type="similarity">
    <text evidence="3 16">Belongs to the WD repeat PRP19 family.</text>
</comment>
<dbReference type="SMART" id="SM00504">
    <property type="entry name" value="Ubox"/>
    <property type="match status" value="1"/>
</dbReference>
<gene>
    <name evidence="18" type="ORF">EJ05DRAFT_506437</name>
</gene>
<reference evidence="18" key="1">
    <citation type="journal article" date="2020" name="Stud. Mycol.">
        <title>101 Dothideomycetes genomes: a test case for predicting lifestyles and emergence of pathogens.</title>
        <authorList>
            <person name="Haridas S."/>
            <person name="Albert R."/>
            <person name="Binder M."/>
            <person name="Bloem J."/>
            <person name="Labutti K."/>
            <person name="Salamov A."/>
            <person name="Andreopoulos B."/>
            <person name="Baker S."/>
            <person name="Barry K."/>
            <person name="Bills G."/>
            <person name="Bluhm B."/>
            <person name="Cannon C."/>
            <person name="Castanera R."/>
            <person name="Culley D."/>
            <person name="Daum C."/>
            <person name="Ezra D."/>
            <person name="Gonzalez J."/>
            <person name="Henrissat B."/>
            <person name="Kuo A."/>
            <person name="Liang C."/>
            <person name="Lipzen A."/>
            <person name="Lutzoni F."/>
            <person name="Magnuson J."/>
            <person name="Mondo S."/>
            <person name="Nolan M."/>
            <person name="Ohm R."/>
            <person name="Pangilinan J."/>
            <person name="Park H.-J."/>
            <person name="Ramirez L."/>
            <person name="Alfaro M."/>
            <person name="Sun H."/>
            <person name="Tritt A."/>
            <person name="Yoshinaga Y."/>
            <person name="Zwiers L.-H."/>
            <person name="Turgeon B."/>
            <person name="Goodwin S."/>
            <person name="Spatafora J."/>
            <person name="Crous P."/>
            <person name="Grigoriev I."/>
        </authorList>
    </citation>
    <scope>NUCLEOTIDE SEQUENCE</scope>
    <source>
        <strain evidence="18">CBS 121739</strain>
    </source>
</reference>
<evidence type="ECO:0000256" key="16">
    <source>
        <dbReference type="RuleBase" id="RU367101"/>
    </source>
</evidence>
<dbReference type="FunFam" id="3.30.40.10:FF:000027">
    <property type="entry name" value="Pre-mRNA-processing factor 19, putative"/>
    <property type="match status" value="1"/>
</dbReference>
<keyword evidence="9 16" id="KW-0227">DNA damage</keyword>
<dbReference type="GeneID" id="54488873"/>
<dbReference type="Pfam" id="PF00400">
    <property type="entry name" value="WD40"/>
    <property type="match status" value="3"/>
</dbReference>
<dbReference type="GO" id="GO:0005737">
    <property type="term" value="C:cytoplasm"/>
    <property type="evidence" value="ECO:0007669"/>
    <property type="project" value="TreeGrafter"/>
</dbReference>
<dbReference type="InterPro" id="IPR055340">
    <property type="entry name" value="RING-Ubox_PRP19"/>
</dbReference>
<evidence type="ECO:0000256" key="1">
    <source>
        <dbReference type="ARBA" id="ARBA00004123"/>
    </source>
</evidence>
<dbReference type="Gene3D" id="3.30.40.10">
    <property type="entry name" value="Zinc/RING finger domain, C3HC4 (zinc finger)"/>
    <property type="match status" value="1"/>
</dbReference>
<dbReference type="PANTHER" id="PTHR43995">
    <property type="entry name" value="PRE-MRNA-PROCESSING FACTOR 19"/>
    <property type="match status" value="1"/>
</dbReference>
<keyword evidence="12 16" id="KW-0508">mRNA splicing</keyword>
<evidence type="ECO:0000256" key="9">
    <source>
        <dbReference type="ARBA" id="ARBA00022763"/>
    </source>
</evidence>
<evidence type="ECO:0000259" key="17">
    <source>
        <dbReference type="PROSITE" id="PS51698"/>
    </source>
</evidence>
<dbReference type="SMART" id="SM00320">
    <property type="entry name" value="WD40"/>
    <property type="match status" value="4"/>
</dbReference>
<dbReference type="InterPro" id="IPR038959">
    <property type="entry name" value="Prp19"/>
</dbReference>
<keyword evidence="6 16" id="KW-0808">Transferase</keyword>
<evidence type="ECO:0000256" key="14">
    <source>
        <dbReference type="ARBA" id="ARBA00023242"/>
    </source>
</evidence>
<keyword evidence="10 16" id="KW-0833">Ubl conjugation pathway</keyword>
<dbReference type="EMBL" id="ML996565">
    <property type="protein sequence ID" value="KAF2762752.1"/>
    <property type="molecule type" value="Genomic_DNA"/>
</dbReference>
<dbReference type="InterPro" id="IPR013083">
    <property type="entry name" value="Znf_RING/FYVE/PHD"/>
</dbReference>
<dbReference type="AlphaFoldDB" id="A0A6A6WKQ7"/>
<dbReference type="GO" id="GO:0070534">
    <property type="term" value="P:protein K63-linked ubiquitination"/>
    <property type="evidence" value="ECO:0007669"/>
    <property type="project" value="UniProtKB-UniRule"/>
</dbReference>
<evidence type="ECO:0000256" key="4">
    <source>
        <dbReference type="ARBA" id="ARBA00022574"/>
    </source>
</evidence>
<dbReference type="CDD" id="cd16656">
    <property type="entry name" value="RING-Ubox_PRP19"/>
    <property type="match status" value="1"/>
</dbReference>
<dbReference type="PROSITE" id="PS51698">
    <property type="entry name" value="U_BOX"/>
    <property type="match status" value="1"/>
</dbReference>
<dbReference type="GO" id="GO:0006281">
    <property type="term" value="P:DNA repair"/>
    <property type="evidence" value="ECO:0007669"/>
    <property type="project" value="UniProtKB-KW"/>
</dbReference>
<organism evidence="18 19">
    <name type="scientific">Pseudovirgaria hyperparasitica</name>
    <dbReference type="NCBI Taxonomy" id="470096"/>
    <lineage>
        <taxon>Eukaryota</taxon>
        <taxon>Fungi</taxon>
        <taxon>Dikarya</taxon>
        <taxon>Ascomycota</taxon>
        <taxon>Pezizomycotina</taxon>
        <taxon>Dothideomycetes</taxon>
        <taxon>Dothideomycetes incertae sedis</taxon>
        <taxon>Acrospermales</taxon>
        <taxon>Acrospermaceae</taxon>
        <taxon>Pseudovirgaria</taxon>
    </lineage>
</organism>
<dbReference type="SUPFAM" id="SSF57850">
    <property type="entry name" value="RING/U-box"/>
    <property type="match status" value="1"/>
</dbReference>
<keyword evidence="5 16" id="KW-0507">mRNA processing</keyword>
<accession>A0A6A6WKQ7</accession>
<dbReference type="GO" id="GO:0071006">
    <property type="term" value="C:U2-type catalytic step 1 spliceosome"/>
    <property type="evidence" value="ECO:0007669"/>
    <property type="project" value="TreeGrafter"/>
</dbReference>
<dbReference type="InterPro" id="IPR001680">
    <property type="entry name" value="WD40_rpt"/>
</dbReference>
<dbReference type="PANTHER" id="PTHR43995:SF1">
    <property type="entry name" value="PRE-MRNA-PROCESSING FACTOR 19"/>
    <property type="match status" value="1"/>
</dbReference>
<evidence type="ECO:0000256" key="8">
    <source>
        <dbReference type="ARBA" id="ARBA00022737"/>
    </source>
</evidence>
<keyword evidence="4 15" id="KW-0853">WD repeat</keyword>
<comment type="subcellular location">
    <subcellularLocation>
        <location evidence="1 16">Nucleus</location>
    </subcellularLocation>
</comment>
<dbReference type="EC" id="2.3.2.27" evidence="16"/>
<evidence type="ECO:0000313" key="19">
    <source>
        <dbReference type="Proteomes" id="UP000799437"/>
    </source>
</evidence>
<evidence type="ECO:0000256" key="15">
    <source>
        <dbReference type="PROSITE-ProRule" id="PRU00221"/>
    </source>
</evidence>
<evidence type="ECO:0000256" key="13">
    <source>
        <dbReference type="ARBA" id="ARBA00023204"/>
    </source>
</evidence>
<protein>
    <recommendedName>
        <fullName evidence="16">Pre-mRNA-processing factor 19</fullName>
        <ecNumber evidence="16">2.3.2.27</ecNumber>
    </recommendedName>
</protein>
<dbReference type="Proteomes" id="UP000799437">
    <property type="component" value="Unassembled WGS sequence"/>
</dbReference>
<sequence length="474" mass="50234">MLCAISGEAPQAPVVSRKSGHLFEKRLIEAHIKEHHTDPVTGEDLETDDLLELKSARTLKPRPPTLTSIPSLLSAFQNEWDAIALETYNLRKELAQTRQELSTALYQHDAATRVIARLVKERDDAREALSNVTVSAGAGTNGDAMQVDSTAMSDEVAEIITSTQAELSGTRKKRPVPPDWATAEDVQSLDSTQATEPLYPGGTTLALDSAGELAIIGGNNGVAGIYSTTKREIVETIDVGAPVTAAAWWGSRPVVGTSTGAIDVFDGGKSIGKLGSHAGRVTSLSLHPSGNIMASTGVDKIVAFYDLSSLKIASQIYTDSEVTFGSFHPDGHLFGAGGRDGHIRLYDVVSGSMGADFAAEGPLKSLAFSENGYWLASASQGQSSVAIWDLRKMNTIKVLDIGSPVESMAWDYTGGFLAVAGSGCVAVQHYSKSSKKWSELVRKAVPSKGVEWGSNAKSLVALTADDRINLFAAS</sequence>
<name>A0A6A6WKQ7_9PEZI</name>
<dbReference type="RefSeq" id="XP_033605203.1">
    <property type="nucleotide sequence ID" value="XM_033747819.1"/>
</dbReference>
<evidence type="ECO:0000256" key="11">
    <source>
        <dbReference type="ARBA" id="ARBA00023110"/>
    </source>
</evidence>
<evidence type="ECO:0000256" key="2">
    <source>
        <dbReference type="ARBA" id="ARBA00004906"/>
    </source>
</evidence>
<evidence type="ECO:0000256" key="3">
    <source>
        <dbReference type="ARBA" id="ARBA00006388"/>
    </source>
</evidence>
<dbReference type="InterPro" id="IPR003613">
    <property type="entry name" value="Ubox_domain"/>
</dbReference>
<feature type="domain" description="U-box" evidence="17">
    <location>
        <begin position="1"/>
        <end position="70"/>
    </location>
</feature>
<dbReference type="Pfam" id="PF08606">
    <property type="entry name" value="Prp19"/>
    <property type="match status" value="1"/>
</dbReference>
<keyword evidence="11" id="KW-0413">Isomerase</keyword>
<dbReference type="SUPFAM" id="SSF50978">
    <property type="entry name" value="WD40 repeat-like"/>
    <property type="match status" value="1"/>
</dbReference>
<dbReference type="GO" id="GO:0000398">
    <property type="term" value="P:mRNA splicing, via spliceosome"/>
    <property type="evidence" value="ECO:0007669"/>
    <property type="project" value="InterPro"/>
</dbReference>
<dbReference type="GO" id="GO:0003755">
    <property type="term" value="F:peptidyl-prolyl cis-trans isomerase activity"/>
    <property type="evidence" value="ECO:0007669"/>
    <property type="project" value="UniProtKB-KW"/>
</dbReference>
<comment type="pathway">
    <text evidence="2 16">Protein modification; protein ubiquitination.</text>
</comment>
<dbReference type="InterPro" id="IPR013915">
    <property type="entry name" value="Prp19_cc"/>
</dbReference>
<dbReference type="PROSITE" id="PS50082">
    <property type="entry name" value="WD_REPEATS_2"/>
    <property type="match status" value="1"/>
</dbReference>
<comment type="catalytic activity">
    <reaction evidence="16">
        <text>S-ubiquitinyl-[E2 ubiquitin-conjugating enzyme]-L-cysteine + [acceptor protein]-L-lysine = [E2 ubiquitin-conjugating enzyme]-L-cysteine + N(6)-ubiquitinyl-[acceptor protein]-L-lysine.</text>
        <dbReference type="EC" id="2.3.2.27"/>
    </reaction>
</comment>